<evidence type="ECO:0000259" key="8">
    <source>
        <dbReference type="PROSITE" id="PS50928"/>
    </source>
</evidence>
<evidence type="ECO:0000256" key="3">
    <source>
        <dbReference type="ARBA" id="ARBA00022475"/>
    </source>
</evidence>
<keyword evidence="2 7" id="KW-0813">Transport</keyword>
<accession>A0A6N1X4T2</accession>
<comment type="subcellular location">
    <subcellularLocation>
        <location evidence="1 7">Cell membrane</location>
        <topology evidence="1 7">Multi-pass membrane protein</topology>
    </subcellularLocation>
</comment>
<dbReference type="InterPro" id="IPR000515">
    <property type="entry name" value="MetI-like"/>
</dbReference>
<feature type="transmembrane region" description="Helical" evidence="7">
    <location>
        <begin position="221"/>
        <end position="243"/>
    </location>
</feature>
<reference evidence="9 10" key="1">
    <citation type="submission" date="2020-06" db="EMBL/GenBank/DDBJ databases">
        <title>Acidovorax antarctica sp. nov., isolated from Corinth ice sheet soil, Antarctic Fields Peninsula.</title>
        <authorList>
            <person name="Xu Q."/>
            <person name="Peng F."/>
        </authorList>
    </citation>
    <scope>NUCLEOTIDE SEQUENCE [LARGE SCALE GENOMIC DNA]</scope>
    <source>
        <strain evidence="9 10">16-35-5</strain>
    </source>
</reference>
<dbReference type="PROSITE" id="PS50928">
    <property type="entry name" value="ABC_TM1"/>
    <property type="match status" value="1"/>
</dbReference>
<keyword evidence="5 7" id="KW-1133">Transmembrane helix</keyword>
<protein>
    <submittedName>
        <fullName evidence="9">ABC transporter permease</fullName>
    </submittedName>
</protein>
<evidence type="ECO:0000256" key="4">
    <source>
        <dbReference type="ARBA" id="ARBA00022692"/>
    </source>
</evidence>
<dbReference type="Pfam" id="PF00528">
    <property type="entry name" value="BPD_transp_1"/>
    <property type="match status" value="1"/>
</dbReference>
<comment type="similarity">
    <text evidence="7">Belongs to the binding-protein-dependent transport system permease family.</text>
</comment>
<dbReference type="Gene3D" id="1.10.3720.10">
    <property type="entry name" value="MetI-like"/>
    <property type="match status" value="1"/>
</dbReference>
<dbReference type="PANTHER" id="PTHR30151">
    <property type="entry name" value="ALKANE SULFONATE ABC TRANSPORTER-RELATED, MEMBRANE SUBUNIT"/>
    <property type="match status" value="1"/>
</dbReference>
<proteinExistence type="inferred from homology"/>
<dbReference type="AlphaFoldDB" id="A0A6N1X4T2"/>
<evidence type="ECO:0000256" key="5">
    <source>
        <dbReference type="ARBA" id="ARBA00022989"/>
    </source>
</evidence>
<organism evidence="9 10">
    <name type="scientific">Comamonas antarctica</name>
    <dbReference type="NCBI Taxonomy" id="2743470"/>
    <lineage>
        <taxon>Bacteria</taxon>
        <taxon>Pseudomonadati</taxon>
        <taxon>Pseudomonadota</taxon>
        <taxon>Betaproteobacteria</taxon>
        <taxon>Burkholderiales</taxon>
        <taxon>Comamonadaceae</taxon>
        <taxon>Comamonas</taxon>
    </lineage>
</organism>
<feature type="transmembrane region" description="Helical" evidence="7">
    <location>
        <begin position="174"/>
        <end position="201"/>
    </location>
</feature>
<evidence type="ECO:0000256" key="1">
    <source>
        <dbReference type="ARBA" id="ARBA00004651"/>
    </source>
</evidence>
<evidence type="ECO:0000313" key="10">
    <source>
        <dbReference type="Proteomes" id="UP000509579"/>
    </source>
</evidence>
<evidence type="ECO:0000256" key="2">
    <source>
        <dbReference type="ARBA" id="ARBA00022448"/>
    </source>
</evidence>
<dbReference type="Proteomes" id="UP000509579">
    <property type="component" value="Chromosome"/>
</dbReference>
<dbReference type="EMBL" id="CP054840">
    <property type="protein sequence ID" value="QKV52790.1"/>
    <property type="molecule type" value="Genomic_DNA"/>
</dbReference>
<name>A0A6N1X4T2_9BURK</name>
<dbReference type="CDD" id="cd06261">
    <property type="entry name" value="TM_PBP2"/>
    <property type="match status" value="1"/>
</dbReference>
<keyword evidence="10" id="KW-1185">Reference proteome</keyword>
<dbReference type="GO" id="GO:0005886">
    <property type="term" value="C:plasma membrane"/>
    <property type="evidence" value="ECO:0007669"/>
    <property type="project" value="UniProtKB-SubCell"/>
</dbReference>
<gene>
    <name evidence="9" type="ORF">HUK68_07740</name>
</gene>
<evidence type="ECO:0000313" key="9">
    <source>
        <dbReference type="EMBL" id="QKV52790.1"/>
    </source>
</evidence>
<keyword evidence="6 7" id="KW-0472">Membrane</keyword>
<dbReference type="GO" id="GO:0055085">
    <property type="term" value="P:transmembrane transport"/>
    <property type="evidence" value="ECO:0007669"/>
    <property type="project" value="InterPro"/>
</dbReference>
<sequence length="258" mass="27216">MSPSAFQVRLLSAALLLALLGLWELVVRSAGLSALVLPAPSAVAMSLWSGLASGYFWPHLAATLQALLLGFAAGSVVGLLAGMALAESPLLERVLKPYVVVSQVVPKLALAPLFVLWFGFGLLPTVLITALICFFPLMENTLTGLRQADVQRLQLFRMLGATRMQTLLRLKLPTALPAILAGLRVALVLALVGVVVAEFMGASRGLGAVVIAAQGMMDTSLMFAALVLIAAIGLLLYQGCLLLERRLLRAHAISNDPA</sequence>
<dbReference type="RefSeq" id="WP_175503667.1">
    <property type="nucleotide sequence ID" value="NZ_CAURQT010000021.1"/>
</dbReference>
<dbReference type="SUPFAM" id="SSF161098">
    <property type="entry name" value="MetI-like"/>
    <property type="match status" value="1"/>
</dbReference>
<feature type="transmembrane region" description="Helical" evidence="7">
    <location>
        <begin position="62"/>
        <end position="86"/>
    </location>
</feature>
<feature type="transmembrane region" description="Helical" evidence="7">
    <location>
        <begin position="126"/>
        <end position="145"/>
    </location>
</feature>
<evidence type="ECO:0000256" key="6">
    <source>
        <dbReference type="ARBA" id="ARBA00023136"/>
    </source>
</evidence>
<feature type="domain" description="ABC transmembrane type-1" evidence="8">
    <location>
        <begin position="60"/>
        <end position="238"/>
    </location>
</feature>
<keyword evidence="3" id="KW-1003">Cell membrane</keyword>
<dbReference type="PANTHER" id="PTHR30151:SF20">
    <property type="entry name" value="ABC TRANSPORTER PERMEASE PROTEIN HI_0355-RELATED"/>
    <property type="match status" value="1"/>
</dbReference>
<keyword evidence="4 7" id="KW-0812">Transmembrane</keyword>
<evidence type="ECO:0000256" key="7">
    <source>
        <dbReference type="RuleBase" id="RU363032"/>
    </source>
</evidence>
<dbReference type="KEGG" id="aant:HUK68_07740"/>
<dbReference type="InterPro" id="IPR035906">
    <property type="entry name" value="MetI-like_sf"/>
</dbReference>